<comment type="caution">
    <text evidence="2">The sequence shown here is derived from an EMBL/GenBank/DDBJ whole genome shotgun (WGS) entry which is preliminary data.</text>
</comment>
<evidence type="ECO:0000313" key="2">
    <source>
        <dbReference type="EMBL" id="MDO6541030.1"/>
    </source>
</evidence>
<organism evidence="2 3">
    <name type="scientific">Photobacterium sanguinicancri</name>
    <dbReference type="NCBI Taxonomy" id="875932"/>
    <lineage>
        <taxon>Bacteria</taxon>
        <taxon>Pseudomonadati</taxon>
        <taxon>Pseudomonadota</taxon>
        <taxon>Gammaproteobacteria</taxon>
        <taxon>Vibrionales</taxon>
        <taxon>Vibrionaceae</taxon>
        <taxon>Photobacterium</taxon>
    </lineage>
</organism>
<sequence>MKHRRVSNKRMKQLLAEVGIGQDNHENEEQALLEKKQQSVNPDKQLINIDSQNK</sequence>
<dbReference type="RefSeq" id="WP_164488541.1">
    <property type="nucleotide sequence ID" value="NZ_AP024850.1"/>
</dbReference>
<feature type="region of interest" description="Disordered" evidence="1">
    <location>
        <begin position="34"/>
        <end position="54"/>
    </location>
</feature>
<gene>
    <name evidence="2" type="ORF">Q4568_00730</name>
</gene>
<reference evidence="2" key="1">
    <citation type="submission" date="2023-07" db="EMBL/GenBank/DDBJ databases">
        <title>Genome content predicts the carbon catabolic preferences of heterotrophic bacteria.</title>
        <authorList>
            <person name="Gralka M."/>
        </authorList>
    </citation>
    <scope>NUCLEOTIDE SEQUENCE</scope>
    <source>
        <strain evidence="2">G2M05</strain>
    </source>
</reference>
<feature type="compositionally biased region" description="Polar residues" evidence="1">
    <location>
        <begin position="38"/>
        <end position="54"/>
    </location>
</feature>
<evidence type="ECO:0000313" key="3">
    <source>
        <dbReference type="Proteomes" id="UP001170624"/>
    </source>
</evidence>
<dbReference type="AlphaFoldDB" id="A0AAW7Y304"/>
<name>A0AAW7Y304_9GAMM</name>
<evidence type="ECO:0000256" key="1">
    <source>
        <dbReference type="SAM" id="MobiDB-lite"/>
    </source>
</evidence>
<accession>A0AAW7Y304</accession>
<dbReference type="EMBL" id="JAUOPU010000001">
    <property type="protein sequence ID" value="MDO6541030.1"/>
    <property type="molecule type" value="Genomic_DNA"/>
</dbReference>
<proteinExistence type="predicted"/>
<dbReference type="Proteomes" id="UP001170624">
    <property type="component" value="Unassembled WGS sequence"/>
</dbReference>
<protein>
    <submittedName>
        <fullName evidence="2">Uncharacterized protein</fullName>
    </submittedName>
</protein>